<accession>A0ABV2TA38</accession>
<dbReference type="Pfam" id="PF04773">
    <property type="entry name" value="FecR"/>
    <property type="match status" value="1"/>
</dbReference>
<dbReference type="PANTHER" id="PTHR30273">
    <property type="entry name" value="PERIPLASMIC SIGNAL SENSOR AND SIGMA FACTOR ACTIVATOR FECR-RELATED"/>
    <property type="match status" value="1"/>
</dbReference>
<feature type="domain" description="FecR protein" evidence="1">
    <location>
        <begin position="117"/>
        <end position="212"/>
    </location>
</feature>
<dbReference type="RefSeq" id="WP_354662437.1">
    <property type="nucleotide sequence ID" value="NZ_JBEXAC010000002.1"/>
</dbReference>
<sequence length="328" mass="36947">MQTEERFRELLDRYIAGTCTPQERTIMEEWFEKGGNLHKADLPLSAAEAARLLENIHRLQDKASLPVKHNKLSGLLSGWRAAALWTGILLAAGLGIWRTGFIRNIGDPSQRAVVFKELTTRKGEIKKVILPDSSVVLLNANSTLRYHPDFVGHRQLHLSGEALFTVTHDDQHPFTVYTTDSLATMVLGTQFNISSYDQGEDVQITVVSGKVQVSKPGSTLDILTKAQAIHYNKAGKDYTILNVVPAESLTAWTKGEWDYENVRFNDLAVLLQNQYNVILSTRLDQRQLQTNVSVNFNKQQSAREIVEVFCSLTGHRLRMLTPTEIEIY</sequence>
<dbReference type="EMBL" id="JBEXAC010000002">
    <property type="protein sequence ID" value="MET6999876.1"/>
    <property type="molecule type" value="Genomic_DNA"/>
</dbReference>
<dbReference type="Gene3D" id="2.60.120.1440">
    <property type="match status" value="1"/>
</dbReference>
<dbReference type="PIRSF" id="PIRSF018266">
    <property type="entry name" value="FecR"/>
    <property type="match status" value="1"/>
</dbReference>
<reference evidence="2 3" key="1">
    <citation type="submission" date="2024-06" db="EMBL/GenBank/DDBJ databases">
        <title>Chitinophaga defluvii sp. nov., isolated from municipal sewage.</title>
        <authorList>
            <person name="Zhang L."/>
        </authorList>
    </citation>
    <scope>NUCLEOTIDE SEQUENCE [LARGE SCALE GENOMIC DNA]</scope>
    <source>
        <strain evidence="2 3">H8</strain>
    </source>
</reference>
<evidence type="ECO:0000313" key="3">
    <source>
        <dbReference type="Proteomes" id="UP001549749"/>
    </source>
</evidence>
<protein>
    <submittedName>
        <fullName evidence="2">FecR domain-containing protein</fullName>
    </submittedName>
</protein>
<dbReference type="Proteomes" id="UP001549749">
    <property type="component" value="Unassembled WGS sequence"/>
</dbReference>
<evidence type="ECO:0000259" key="1">
    <source>
        <dbReference type="Pfam" id="PF04773"/>
    </source>
</evidence>
<gene>
    <name evidence="2" type="ORF">ABR189_20970</name>
</gene>
<evidence type="ECO:0000313" key="2">
    <source>
        <dbReference type="EMBL" id="MET6999876.1"/>
    </source>
</evidence>
<name>A0ABV2TA38_9BACT</name>
<dbReference type="InterPro" id="IPR006860">
    <property type="entry name" value="FecR"/>
</dbReference>
<comment type="caution">
    <text evidence="2">The sequence shown here is derived from an EMBL/GenBank/DDBJ whole genome shotgun (WGS) entry which is preliminary data.</text>
</comment>
<dbReference type="InterPro" id="IPR012373">
    <property type="entry name" value="Ferrdict_sens_TM"/>
</dbReference>
<keyword evidence="3" id="KW-1185">Reference proteome</keyword>
<organism evidence="2 3">
    <name type="scientific">Chitinophaga defluvii</name>
    <dbReference type="NCBI Taxonomy" id="3163343"/>
    <lineage>
        <taxon>Bacteria</taxon>
        <taxon>Pseudomonadati</taxon>
        <taxon>Bacteroidota</taxon>
        <taxon>Chitinophagia</taxon>
        <taxon>Chitinophagales</taxon>
        <taxon>Chitinophagaceae</taxon>
        <taxon>Chitinophaga</taxon>
    </lineage>
</organism>
<proteinExistence type="predicted"/>
<dbReference type="PANTHER" id="PTHR30273:SF2">
    <property type="entry name" value="PROTEIN FECR"/>
    <property type="match status" value="1"/>
</dbReference>